<feature type="transmembrane region" description="Helical" evidence="4">
    <location>
        <begin position="165"/>
        <end position="184"/>
    </location>
</feature>
<dbReference type="PANTHER" id="PTHR23521">
    <property type="entry name" value="TRANSPORTER MFS SUPERFAMILY"/>
    <property type="match status" value="1"/>
</dbReference>
<dbReference type="PATRIC" id="fig|1393736.3.peg.1972"/>
<reference evidence="6 7" key="1">
    <citation type="submission" date="2014-03" db="EMBL/GenBank/DDBJ databases">
        <title>Draft Genome of Photorhabdus luminescens BA1, an Egyptian Isolate.</title>
        <authorList>
            <person name="Ghazal S."/>
            <person name="Hurst S.G.IV."/>
            <person name="Morris K."/>
            <person name="Thomas K."/>
            <person name="Tisa L.S."/>
        </authorList>
    </citation>
    <scope>NUCLEOTIDE SEQUENCE [LARGE SCALE GENOMIC DNA]</scope>
    <source>
        <strain evidence="6 7">BA1</strain>
    </source>
</reference>
<feature type="transmembrane region" description="Helical" evidence="4">
    <location>
        <begin position="299"/>
        <end position="320"/>
    </location>
</feature>
<feature type="transmembrane region" description="Helical" evidence="4">
    <location>
        <begin position="47"/>
        <end position="67"/>
    </location>
</feature>
<sequence length="398" mass="42771">MNSRDYRNNNFFAIFTITTSVAVIGIVIGLTIPMIALRLNSQGIDELYIGLISAAPALGVLLSAPVVQKIVALVGKKHAMMIATGVSAGSLLPLLGSLPMEVLFPLRLITGAANGLMICLGETWINELSEESKRGRVLAVYTTVFTISQLLGPSIIAFYGIADKTPILICTLIHIFSLMLFVMIDQKKGDKLPQHSKQSNFSIVQFVRVAPAICGGVLFFSFFDGTILSMLPIYGMSCGYVEAVAALMISVVLAGDALMQFPFGWLADHMNRMRLYQICGVVTLGASVLLPFVMMYQYLIWPLLIVLGATAGAIYTIALVQIGQYFSGNDLIVANAAAAMLWGIGSLFGPLLAGIASSVTPSGLPILLVIIATLFLISTMDRFNPQSDKSNKSEVFSR</sequence>
<dbReference type="CDD" id="cd17477">
    <property type="entry name" value="MFS_YcaD_like"/>
    <property type="match status" value="1"/>
</dbReference>
<dbReference type="PROSITE" id="PS50850">
    <property type="entry name" value="MFS"/>
    <property type="match status" value="1"/>
</dbReference>
<dbReference type="GO" id="GO:0022857">
    <property type="term" value="F:transmembrane transporter activity"/>
    <property type="evidence" value="ECO:0007669"/>
    <property type="project" value="InterPro"/>
</dbReference>
<feature type="domain" description="Major facilitator superfamily (MFS) profile" evidence="5">
    <location>
        <begin position="6"/>
        <end position="381"/>
    </location>
</feature>
<dbReference type="Gene3D" id="1.20.1250.20">
    <property type="entry name" value="MFS general substrate transporter like domains"/>
    <property type="match status" value="2"/>
</dbReference>
<evidence type="ECO:0000313" key="7">
    <source>
        <dbReference type="Proteomes" id="UP000023464"/>
    </source>
</evidence>
<feature type="transmembrane region" description="Helical" evidence="4">
    <location>
        <begin position="104"/>
        <end position="125"/>
    </location>
</feature>
<dbReference type="Proteomes" id="UP000023464">
    <property type="component" value="Unassembled WGS sequence"/>
</dbReference>
<feature type="transmembrane region" description="Helical" evidence="4">
    <location>
        <begin position="275"/>
        <end position="293"/>
    </location>
</feature>
<dbReference type="EMBL" id="JFGV01000024">
    <property type="protein sequence ID" value="EYU15502.1"/>
    <property type="molecule type" value="Genomic_DNA"/>
</dbReference>
<feature type="transmembrane region" description="Helical" evidence="4">
    <location>
        <begin position="243"/>
        <end position="263"/>
    </location>
</feature>
<dbReference type="PANTHER" id="PTHR23521:SF3">
    <property type="entry name" value="MFS TRANSPORTER"/>
    <property type="match status" value="1"/>
</dbReference>
<evidence type="ECO:0000313" key="6">
    <source>
        <dbReference type="EMBL" id="EYU15502.1"/>
    </source>
</evidence>
<feature type="transmembrane region" description="Helical" evidence="4">
    <location>
        <begin position="205"/>
        <end position="223"/>
    </location>
</feature>
<name>A0A022PHB9_9GAMM</name>
<comment type="caution">
    <text evidence="6">The sequence shown here is derived from an EMBL/GenBank/DDBJ whole genome shotgun (WGS) entry which is preliminary data.</text>
</comment>
<keyword evidence="7" id="KW-1185">Reference proteome</keyword>
<dbReference type="Pfam" id="PF07690">
    <property type="entry name" value="MFS_1"/>
    <property type="match status" value="1"/>
</dbReference>
<feature type="transmembrane region" description="Helical" evidence="4">
    <location>
        <begin position="332"/>
        <end position="356"/>
    </location>
</feature>
<feature type="transmembrane region" description="Helical" evidence="4">
    <location>
        <begin position="12"/>
        <end position="35"/>
    </location>
</feature>
<feature type="transmembrane region" description="Helical" evidence="4">
    <location>
        <begin position="137"/>
        <end position="159"/>
    </location>
</feature>
<gene>
    <name evidence="6" type="ORF">BA1DRAFT_01945</name>
</gene>
<dbReference type="InterPro" id="IPR047200">
    <property type="entry name" value="MFS_YcaD-like"/>
</dbReference>
<keyword evidence="2 4" id="KW-1133">Transmembrane helix</keyword>
<dbReference type="RefSeq" id="WP_036778248.1">
    <property type="nucleotide sequence ID" value="NZ_CAWLTM010000091.1"/>
</dbReference>
<dbReference type="InterPro" id="IPR020846">
    <property type="entry name" value="MFS_dom"/>
</dbReference>
<dbReference type="InterPro" id="IPR011701">
    <property type="entry name" value="MFS"/>
</dbReference>
<evidence type="ECO:0000256" key="1">
    <source>
        <dbReference type="ARBA" id="ARBA00022692"/>
    </source>
</evidence>
<keyword evidence="3 4" id="KW-0472">Membrane</keyword>
<evidence type="ECO:0000259" key="5">
    <source>
        <dbReference type="PROSITE" id="PS50850"/>
    </source>
</evidence>
<feature type="transmembrane region" description="Helical" evidence="4">
    <location>
        <begin position="79"/>
        <end position="98"/>
    </location>
</feature>
<evidence type="ECO:0000256" key="3">
    <source>
        <dbReference type="ARBA" id="ARBA00023136"/>
    </source>
</evidence>
<accession>A0A022PHB9</accession>
<dbReference type="GO" id="GO:0005886">
    <property type="term" value="C:plasma membrane"/>
    <property type="evidence" value="ECO:0007669"/>
    <property type="project" value="TreeGrafter"/>
</dbReference>
<dbReference type="AlphaFoldDB" id="A0A022PHB9"/>
<dbReference type="SUPFAM" id="SSF103473">
    <property type="entry name" value="MFS general substrate transporter"/>
    <property type="match status" value="1"/>
</dbReference>
<organism evidence="6 7">
    <name type="scientific">Photorhabdus aegyptia</name>
    <dbReference type="NCBI Taxonomy" id="2805098"/>
    <lineage>
        <taxon>Bacteria</taxon>
        <taxon>Pseudomonadati</taxon>
        <taxon>Pseudomonadota</taxon>
        <taxon>Gammaproteobacteria</taxon>
        <taxon>Enterobacterales</taxon>
        <taxon>Morganellaceae</taxon>
        <taxon>Photorhabdus</taxon>
    </lineage>
</organism>
<dbReference type="InterPro" id="IPR036259">
    <property type="entry name" value="MFS_trans_sf"/>
</dbReference>
<proteinExistence type="predicted"/>
<evidence type="ECO:0000256" key="2">
    <source>
        <dbReference type="ARBA" id="ARBA00022989"/>
    </source>
</evidence>
<feature type="transmembrane region" description="Helical" evidence="4">
    <location>
        <begin position="362"/>
        <end position="380"/>
    </location>
</feature>
<keyword evidence="1 4" id="KW-0812">Transmembrane</keyword>
<evidence type="ECO:0000256" key="4">
    <source>
        <dbReference type="SAM" id="Phobius"/>
    </source>
</evidence>
<protein>
    <submittedName>
        <fullName evidence="6">Arabinose efflux permease family protein</fullName>
    </submittedName>
</protein>